<dbReference type="Proteomes" id="UP000027336">
    <property type="component" value="Unassembled WGS sequence"/>
</dbReference>
<dbReference type="PROSITE" id="PS51257">
    <property type="entry name" value="PROKAR_LIPOPROTEIN"/>
    <property type="match status" value="1"/>
</dbReference>
<protein>
    <recommendedName>
        <fullName evidence="5">Glycine zipper domain-containing protein</fullName>
    </recommendedName>
</protein>
<reference evidence="2" key="1">
    <citation type="journal article" date="2011" name="PLoS Genet.">
        <title>Parallel evolution of a type IV secretion system in radiating lineages of the host-restricted bacterial pathogen Bartonella.</title>
        <authorList>
            <person name="Engel P."/>
            <person name="Salzburger W."/>
            <person name="Liesch M."/>
            <person name="Chang C.C."/>
            <person name="Maruyama S."/>
            <person name="Lanz C."/>
            <person name="Calteau A."/>
            <person name="Lajus A."/>
            <person name="Medigue C."/>
            <person name="Schuster S.C."/>
            <person name="Dehio C."/>
        </authorList>
    </citation>
    <scope>NUCLEOTIDE SEQUENCE</scope>
    <source>
        <strain evidence="2">ATCC BAA-1498</strain>
    </source>
</reference>
<keyword evidence="1" id="KW-0812">Transmembrane</keyword>
<evidence type="ECO:0000313" key="2">
    <source>
        <dbReference type="EMBL" id="CBI78390.1"/>
    </source>
</evidence>
<dbReference type="PATRIC" id="fig|685782.3.peg.887"/>
<evidence type="ECO:0000256" key="1">
    <source>
        <dbReference type="SAM" id="Phobius"/>
    </source>
</evidence>
<keyword evidence="1" id="KW-0472">Membrane</keyword>
<dbReference type="eggNOG" id="ENOG50335P7">
    <property type="taxonomic scope" value="Bacteria"/>
</dbReference>
<dbReference type="AlphaFoldDB" id="E6YNF2"/>
<feature type="transmembrane region" description="Helical" evidence="1">
    <location>
        <begin position="51"/>
        <end position="73"/>
    </location>
</feature>
<name>E6YNF2_9HYPH</name>
<keyword evidence="1" id="KW-1133">Transmembrane helix</keyword>
<gene>
    <name evidence="2" type="ORF">BARRO_130034</name>
    <name evidence="3" type="ORF">O99_00860</name>
</gene>
<reference evidence="3 4" key="2">
    <citation type="submission" date="2012-04" db="EMBL/GenBank/DDBJ databases">
        <title>The Genome Sequence of Bartonella rochalimae BMGH.</title>
        <authorList>
            <consortium name="The Broad Institute Genome Sequencing Platform"/>
            <consortium name="The Broad Institute Genome Sequencing Center for Infectious Disease"/>
            <person name="Feldgarden M."/>
            <person name="Kirby J."/>
            <person name="Kosoy M."/>
            <person name="Birtles R."/>
            <person name="Probert W.S."/>
            <person name="Chiaraviglio L."/>
            <person name="Walker B."/>
            <person name="Young S.K."/>
            <person name="Zeng Q."/>
            <person name="Gargeya S."/>
            <person name="Fitzgerald M."/>
            <person name="Haas B."/>
            <person name="Abouelleil A."/>
            <person name="Alvarado L."/>
            <person name="Arachchi H.M."/>
            <person name="Berlin A.M."/>
            <person name="Chapman S.B."/>
            <person name="Goldberg J."/>
            <person name="Griggs A."/>
            <person name="Gujja S."/>
            <person name="Hansen M."/>
            <person name="Howarth C."/>
            <person name="Imamovic A."/>
            <person name="Larimer J."/>
            <person name="McCowen C."/>
            <person name="Montmayeur A."/>
            <person name="Murphy C."/>
            <person name="Neiman D."/>
            <person name="Pearson M."/>
            <person name="Priest M."/>
            <person name="Roberts A."/>
            <person name="Saif S."/>
            <person name="Shea T."/>
            <person name="Sisk P."/>
            <person name="Sykes S."/>
            <person name="Wortman J."/>
            <person name="Nusbaum C."/>
            <person name="Birren B."/>
        </authorList>
    </citation>
    <scope>NUCLEOTIDE SEQUENCE [LARGE SCALE GENOMIC DNA]</scope>
    <source>
        <strain evidence="3 4">ATCC BAA-1498</strain>
    </source>
</reference>
<evidence type="ECO:0000313" key="3">
    <source>
        <dbReference type="EMBL" id="KEC54962.1"/>
    </source>
</evidence>
<dbReference type="EMBL" id="AHPK01000014">
    <property type="protein sequence ID" value="KEC54962.1"/>
    <property type="molecule type" value="Genomic_DNA"/>
</dbReference>
<accession>E6YNF2</accession>
<proteinExistence type="predicted"/>
<dbReference type="EMBL" id="FN645467">
    <property type="protein sequence ID" value="CBI78390.1"/>
    <property type="molecule type" value="Genomic_DNA"/>
</dbReference>
<keyword evidence="4" id="KW-1185">Reference proteome</keyword>
<dbReference type="HOGENOM" id="CLU_158447_0_0_5"/>
<evidence type="ECO:0000313" key="4">
    <source>
        <dbReference type="Proteomes" id="UP000027336"/>
    </source>
</evidence>
<evidence type="ECO:0008006" key="5">
    <source>
        <dbReference type="Google" id="ProtNLM"/>
    </source>
</evidence>
<organism evidence="2">
    <name type="scientific">Bartonella rochalimae ATCC BAA-1498</name>
    <dbReference type="NCBI Taxonomy" id="685782"/>
    <lineage>
        <taxon>Bacteria</taxon>
        <taxon>Pseudomonadati</taxon>
        <taxon>Pseudomonadota</taxon>
        <taxon>Alphaproteobacteria</taxon>
        <taxon>Hyphomicrobiales</taxon>
        <taxon>Bartonellaceae</taxon>
        <taxon>Bartonella</taxon>
    </lineage>
</organism>
<sequence length="134" mass="13915">MLKPVFTMAVIAAVGLSSTACTMSERKITEYGVGGAALGALAGAALDGGKLGAVTTGAAVGAIAGTVTGVAAVQRKNQKKMVQQQVIQQSGLCTYRDGKGYVYKAPCTHQTPHQIPQLCTYTDQRGQRYQAPCH</sequence>